<evidence type="ECO:0000256" key="1">
    <source>
        <dbReference type="SAM" id="MobiDB-lite"/>
    </source>
</evidence>
<accession>A0A1Y2GMS9</accession>
<reference evidence="2 3" key="1">
    <citation type="submission" date="2016-07" db="EMBL/GenBank/DDBJ databases">
        <title>Pervasive Adenine N6-methylation of Active Genes in Fungi.</title>
        <authorList>
            <consortium name="DOE Joint Genome Institute"/>
            <person name="Mondo S.J."/>
            <person name="Dannebaum R.O."/>
            <person name="Kuo R.C."/>
            <person name="Labutti K."/>
            <person name="Haridas S."/>
            <person name="Kuo A."/>
            <person name="Salamov A."/>
            <person name="Ahrendt S.R."/>
            <person name="Lipzen A."/>
            <person name="Sullivan W."/>
            <person name="Andreopoulos W.B."/>
            <person name="Clum A."/>
            <person name="Lindquist E."/>
            <person name="Daum C."/>
            <person name="Ramamoorthy G.K."/>
            <person name="Gryganskyi A."/>
            <person name="Culley D."/>
            <person name="Magnuson J.K."/>
            <person name="James T.Y."/>
            <person name="O'Malley M.A."/>
            <person name="Stajich J.E."/>
            <person name="Spatafora J.W."/>
            <person name="Visel A."/>
            <person name="Grigoriev I.V."/>
        </authorList>
    </citation>
    <scope>NUCLEOTIDE SEQUENCE [LARGE SCALE GENOMIC DNA]</scope>
    <source>
        <strain evidence="2 3">NRRL 3116</strain>
    </source>
</reference>
<dbReference type="Gene3D" id="3.80.10.10">
    <property type="entry name" value="Ribonuclease Inhibitor"/>
    <property type="match status" value="1"/>
</dbReference>
<dbReference type="InterPro" id="IPR032675">
    <property type="entry name" value="LRR_dom_sf"/>
</dbReference>
<feature type="region of interest" description="Disordered" evidence="1">
    <location>
        <begin position="321"/>
        <end position="341"/>
    </location>
</feature>
<dbReference type="OrthoDB" id="2423836at2759"/>
<dbReference type="InParanoid" id="A0A1Y2GMS9"/>
<proteinExistence type="predicted"/>
<feature type="compositionally biased region" description="Basic and acidic residues" evidence="1">
    <location>
        <begin position="330"/>
        <end position="339"/>
    </location>
</feature>
<dbReference type="Proteomes" id="UP000193648">
    <property type="component" value="Unassembled WGS sequence"/>
</dbReference>
<evidence type="ECO:0000313" key="3">
    <source>
        <dbReference type="Proteomes" id="UP000193648"/>
    </source>
</evidence>
<sequence>MTTIFDLPPECLEYIVFQLKSDTATLAKLLRVSHLFFKITVPVLYADPFSTCLYSSRPKLHKVLLDSAALPPKAVHHFDNHGISSSPVSFSTESFLEQAQRQRGHLTANGNHWTGAQPGAALLSSEQSSTAGTPVSAMPLPPSAIATSTTKLNDVSKIKRITKAPPPIPTLSSKPHRSIVPQKQRYTMCRYLDSLAAFDGQIWMVYAARTMNQHKCKHLTAKFYLHIQMTILKQSAHRIQSMVLLPGFISPILPFASKMRALTRLQLAGAYNNSELDHLIQLLRARQGFGTIPGAGGPGLGECNLPQVIVSVPKRKTYPLHLHNSQSHNHNHDDGHGHDQQYPQTEAQLAQHTRLQLLQLIHAMGQPVALDTTPCQDFSLISDNISCHVLERLSKFKHILGFLEGDPNKFLSRCRALQELDFAAFDRNVFSWAEAEKKQWIQYTTMLSGATVSELSLSDSKDRVLNSHEMNQKRSDILPTTSVIPTTTLTIHSPLSSFVPTPPTLVQLKVVRLLVSEWVAGRILQSLLYSFSHSLVDVFFHVNDHSQLRHTLCPDTVARLESEATPDIPFCIDHQFQLPNLRKLRMIRLTNAISIGPNAFEGCPNLESIHISGDIVCGPNGLDVFRMPRLELLELGSGTAHHFRFESLQHSPLLRSLALRDNTLYETPPIGSMSLSPIPWTWTLDYLGIIQMSGRPASHFRFEWIRCCPSLKTLVVDGVAPEALRPNMDDVAKGRCGTQLQTCELQIYIKQELNKFRTAKLLETYCSQVERLKLTKKLYVPETDWKNIDLGLALYVSRKLICLKMLVVQLGHNQILETEMEKYGLVRGMSRQNTTIWCPSLRLKECWIEIMEAGEGCRFFRQKQSWLSPLEELLHSDTNLGKES</sequence>
<dbReference type="GeneID" id="33571943"/>
<dbReference type="RefSeq" id="XP_021881407.1">
    <property type="nucleotide sequence ID" value="XM_022030100.1"/>
</dbReference>
<evidence type="ECO:0000313" key="2">
    <source>
        <dbReference type="EMBL" id="ORZ16060.1"/>
    </source>
</evidence>
<gene>
    <name evidence="2" type="ORF">BCR41DRAFT_422081</name>
</gene>
<comment type="caution">
    <text evidence="2">The sequence shown here is derived from an EMBL/GenBank/DDBJ whole genome shotgun (WGS) entry which is preliminary data.</text>
</comment>
<dbReference type="AlphaFoldDB" id="A0A1Y2GMS9"/>
<organism evidence="2 3">
    <name type="scientific">Lobosporangium transversale</name>
    <dbReference type="NCBI Taxonomy" id="64571"/>
    <lineage>
        <taxon>Eukaryota</taxon>
        <taxon>Fungi</taxon>
        <taxon>Fungi incertae sedis</taxon>
        <taxon>Mucoromycota</taxon>
        <taxon>Mortierellomycotina</taxon>
        <taxon>Mortierellomycetes</taxon>
        <taxon>Mortierellales</taxon>
        <taxon>Mortierellaceae</taxon>
        <taxon>Lobosporangium</taxon>
    </lineage>
</organism>
<dbReference type="SUPFAM" id="SSF52058">
    <property type="entry name" value="L domain-like"/>
    <property type="match status" value="1"/>
</dbReference>
<name>A0A1Y2GMS9_9FUNG</name>
<keyword evidence="3" id="KW-1185">Reference proteome</keyword>
<dbReference type="EMBL" id="MCFF01000018">
    <property type="protein sequence ID" value="ORZ16060.1"/>
    <property type="molecule type" value="Genomic_DNA"/>
</dbReference>
<protein>
    <submittedName>
        <fullName evidence="2">Uncharacterized protein</fullName>
    </submittedName>
</protein>